<organism evidence="2 3">
    <name type="scientific">Lysobacter hankyongensis</name>
    <dbReference type="NCBI Taxonomy" id="1176535"/>
    <lineage>
        <taxon>Bacteria</taxon>
        <taxon>Pseudomonadati</taxon>
        <taxon>Pseudomonadota</taxon>
        <taxon>Gammaproteobacteria</taxon>
        <taxon>Lysobacterales</taxon>
        <taxon>Lysobacteraceae</taxon>
        <taxon>Lysobacter</taxon>
    </lineage>
</organism>
<protein>
    <submittedName>
        <fullName evidence="2">YiiD C-terminal domain-containing protein</fullName>
    </submittedName>
</protein>
<dbReference type="SUPFAM" id="SSF54637">
    <property type="entry name" value="Thioesterase/thiol ester dehydrase-isomerase"/>
    <property type="match status" value="1"/>
</dbReference>
<name>A0ABP9BM03_9GAMM</name>
<comment type="caution">
    <text evidence="2">The sequence shown here is derived from an EMBL/GenBank/DDBJ whole genome shotgun (WGS) entry which is preliminary data.</text>
</comment>
<feature type="domain" description="Thioesterase putative" evidence="1">
    <location>
        <begin position="21"/>
        <end position="152"/>
    </location>
</feature>
<evidence type="ECO:0000313" key="2">
    <source>
        <dbReference type="EMBL" id="GAA4797574.1"/>
    </source>
</evidence>
<accession>A0ABP9BM03</accession>
<gene>
    <name evidence="2" type="ORF">GCM10023307_24380</name>
</gene>
<dbReference type="InterPro" id="IPR029069">
    <property type="entry name" value="HotDog_dom_sf"/>
</dbReference>
<sequence length="155" mass="16308">MTDTPRSAHLRALEAELLAMPPVAAMQLRVGDADGETLRLHAPLAPNVNDKACAFGGSLTSLMTLAGWGLIALRLVEAGLDANVYVADTKVQYRTPVYTDLTAVAVADKGESWAGFLETLRNVGRAQMTVAASVPLAEGGVAADSRSRYVAIRKG</sequence>
<dbReference type="InterPro" id="IPR012660">
    <property type="entry name" value="YiiD_C"/>
</dbReference>
<dbReference type="EMBL" id="BAABJE010000012">
    <property type="protein sequence ID" value="GAA4797574.1"/>
    <property type="molecule type" value="Genomic_DNA"/>
</dbReference>
<dbReference type="Pfam" id="PF09500">
    <property type="entry name" value="YiiD_C"/>
    <property type="match status" value="1"/>
</dbReference>
<dbReference type="NCBIfam" id="TIGR02447">
    <property type="entry name" value="yiiD_Cterm"/>
    <property type="match status" value="1"/>
</dbReference>
<dbReference type="Proteomes" id="UP001499959">
    <property type="component" value="Unassembled WGS sequence"/>
</dbReference>
<proteinExistence type="predicted"/>
<dbReference type="RefSeq" id="WP_345303612.1">
    <property type="nucleotide sequence ID" value="NZ_BAABJE010000012.1"/>
</dbReference>
<evidence type="ECO:0000313" key="3">
    <source>
        <dbReference type="Proteomes" id="UP001499959"/>
    </source>
</evidence>
<evidence type="ECO:0000259" key="1">
    <source>
        <dbReference type="Pfam" id="PF09500"/>
    </source>
</evidence>
<keyword evidence="3" id="KW-1185">Reference proteome</keyword>
<reference evidence="3" key="1">
    <citation type="journal article" date="2019" name="Int. J. Syst. Evol. Microbiol.">
        <title>The Global Catalogue of Microorganisms (GCM) 10K type strain sequencing project: providing services to taxonomists for standard genome sequencing and annotation.</title>
        <authorList>
            <consortium name="The Broad Institute Genomics Platform"/>
            <consortium name="The Broad Institute Genome Sequencing Center for Infectious Disease"/>
            <person name="Wu L."/>
            <person name="Ma J."/>
        </authorList>
    </citation>
    <scope>NUCLEOTIDE SEQUENCE [LARGE SCALE GENOMIC DNA]</scope>
    <source>
        <strain evidence="3">JCM 18204</strain>
    </source>
</reference>
<dbReference type="Gene3D" id="3.10.129.10">
    <property type="entry name" value="Hotdog Thioesterase"/>
    <property type="match status" value="1"/>
</dbReference>